<dbReference type="Pfam" id="PF24877">
    <property type="entry name" value="ILV_EDD_C"/>
    <property type="match status" value="1"/>
</dbReference>
<evidence type="ECO:0000256" key="6">
    <source>
        <dbReference type="ARBA" id="ARBA00023064"/>
    </source>
</evidence>
<dbReference type="GO" id="GO:0004456">
    <property type="term" value="F:phosphogluconate dehydratase activity"/>
    <property type="evidence" value="ECO:0007669"/>
    <property type="project" value="UniProtKB-UniRule"/>
</dbReference>
<dbReference type="InterPro" id="IPR004786">
    <property type="entry name" value="6-phosphgluc_deHydtase"/>
</dbReference>
<keyword evidence="6 9" id="KW-0311">Gluconate utilization</keyword>
<dbReference type="InterPro" id="IPR056740">
    <property type="entry name" value="ILV_EDD_C"/>
</dbReference>
<dbReference type="InterPro" id="IPR000581">
    <property type="entry name" value="ILV_EDD_N"/>
</dbReference>
<dbReference type="GO" id="GO:0005829">
    <property type="term" value="C:cytosol"/>
    <property type="evidence" value="ECO:0007669"/>
    <property type="project" value="TreeGrafter"/>
</dbReference>
<evidence type="ECO:0000259" key="12">
    <source>
        <dbReference type="Pfam" id="PF24877"/>
    </source>
</evidence>
<proteinExistence type="inferred from homology"/>
<feature type="binding site" evidence="9">
    <location>
        <position position="155"/>
    </location>
    <ligand>
        <name>[4Fe-4S] cluster</name>
        <dbReference type="ChEBI" id="CHEBI:49883"/>
    </ligand>
</feature>
<dbReference type="NCBIfam" id="TIGR01196">
    <property type="entry name" value="edd"/>
    <property type="match status" value="1"/>
</dbReference>
<comment type="catalytic activity">
    <reaction evidence="9">
        <text>6-phospho-D-gluconate = 2-dehydro-3-deoxy-6-phospho-D-gluconate + H2O</text>
        <dbReference type="Rhea" id="RHEA:17277"/>
        <dbReference type="ChEBI" id="CHEBI:15377"/>
        <dbReference type="ChEBI" id="CHEBI:57569"/>
        <dbReference type="ChEBI" id="CHEBI:58759"/>
        <dbReference type="EC" id="4.2.1.12"/>
    </reaction>
</comment>
<keyword evidence="14" id="KW-1185">Reference proteome</keyword>
<evidence type="ECO:0000256" key="2">
    <source>
        <dbReference type="ARBA" id="ARBA00022485"/>
    </source>
</evidence>
<dbReference type="PROSITE" id="PS00886">
    <property type="entry name" value="ILVD_EDD_1"/>
    <property type="match status" value="1"/>
</dbReference>
<feature type="binding site" evidence="9">
    <location>
        <position position="222"/>
    </location>
    <ligand>
        <name>[4Fe-4S] cluster</name>
        <dbReference type="ChEBI" id="CHEBI:49883"/>
    </ligand>
</feature>
<keyword evidence="2 9" id="KW-0004">4Fe-4S</keyword>
<protein>
    <recommendedName>
        <fullName evidence="9 10">Phosphogluconate dehydratase</fullName>
        <ecNumber evidence="9 10">4.2.1.12</ecNumber>
    </recommendedName>
</protein>
<organism evidence="13 14">
    <name type="scientific">Cognatilysobacter bugurensis</name>
    <dbReference type="NCBI Taxonomy" id="543356"/>
    <lineage>
        <taxon>Bacteria</taxon>
        <taxon>Pseudomonadati</taxon>
        <taxon>Pseudomonadota</taxon>
        <taxon>Gammaproteobacteria</taxon>
        <taxon>Lysobacterales</taxon>
        <taxon>Lysobacteraceae</taxon>
        <taxon>Cognatilysobacter</taxon>
    </lineage>
</organism>
<dbReference type="EC" id="4.2.1.12" evidence="9 10"/>
<evidence type="ECO:0000313" key="14">
    <source>
        <dbReference type="Proteomes" id="UP000646426"/>
    </source>
</evidence>
<evidence type="ECO:0000256" key="8">
    <source>
        <dbReference type="ARBA" id="ARBA00023277"/>
    </source>
</evidence>
<comment type="cofactor">
    <cofactor evidence="9">
        <name>[4Fe-4S] cluster</name>
        <dbReference type="ChEBI" id="CHEBI:49883"/>
    </cofactor>
    <text evidence="9">Binds 1 [4Fe-4S] cluster.</text>
</comment>
<keyword evidence="3 9" id="KW-0479">Metal-binding</keyword>
<dbReference type="HAMAP" id="MF_02094">
    <property type="entry name" value="Edd"/>
    <property type="match status" value="1"/>
</dbReference>
<dbReference type="RefSeq" id="WP_189455992.1">
    <property type="nucleotide sequence ID" value="NZ_BMYD01000003.1"/>
</dbReference>
<dbReference type="GO" id="GO:0046872">
    <property type="term" value="F:metal ion binding"/>
    <property type="evidence" value="ECO:0007669"/>
    <property type="project" value="UniProtKB-KW"/>
</dbReference>
<dbReference type="PANTHER" id="PTHR43661:SF1">
    <property type="entry name" value="PHOSPHOGLUCONATE DEHYDRATASE"/>
    <property type="match status" value="1"/>
</dbReference>
<dbReference type="GO" id="GO:0009255">
    <property type="term" value="P:Entner-Doudoroff pathway through 6-phosphogluconate"/>
    <property type="evidence" value="ECO:0007669"/>
    <property type="project" value="UniProtKB-UniRule"/>
</dbReference>
<evidence type="ECO:0000256" key="10">
    <source>
        <dbReference type="NCBIfam" id="TIGR01196"/>
    </source>
</evidence>
<reference evidence="13" key="2">
    <citation type="submission" date="2020-09" db="EMBL/GenBank/DDBJ databases">
        <authorList>
            <person name="Sun Q."/>
            <person name="Kim S."/>
        </authorList>
    </citation>
    <scope>NUCLEOTIDE SEQUENCE</scope>
    <source>
        <strain evidence="13">KCTC 23077</strain>
    </source>
</reference>
<evidence type="ECO:0000256" key="3">
    <source>
        <dbReference type="ARBA" id="ARBA00022723"/>
    </source>
</evidence>
<keyword evidence="7 9" id="KW-0456">Lyase</keyword>
<dbReference type="GO" id="GO:0019521">
    <property type="term" value="P:D-gluconate metabolic process"/>
    <property type="evidence" value="ECO:0007669"/>
    <property type="project" value="UniProtKB-KW"/>
</dbReference>
<dbReference type="SUPFAM" id="SSF143975">
    <property type="entry name" value="IlvD/EDD N-terminal domain-like"/>
    <property type="match status" value="1"/>
</dbReference>
<evidence type="ECO:0000313" key="13">
    <source>
        <dbReference type="EMBL" id="GHA81813.1"/>
    </source>
</evidence>
<gene>
    <name evidence="9 13" type="primary">edd</name>
    <name evidence="13" type="ORF">GCM10007067_19620</name>
</gene>
<comment type="function">
    <text evidence="9">Catalyzes the dehydration of 6-phospho-D-gluconate to 2-dehydro-3-deoxy-6-phospho-D-gluconate.</text>
</comment>
<dbReference type="EMBL" id="BMYD01000003">
    <property type="protein sequence ID" value="GHA81813.1"/>
    <property type="molecule type" value="Genomic_DNA"/>
</dbReference>
<dbReference type="AlphaFoldDB" id="A0A918T096"/>
<comment type="pathway">
    <text evidence="9">Carbohydrate metabolism; Entner-Doudoroff pathway.</text>
</comment>
<accession>A0A918T096</accession>
<name>A0A918T096_9GAMM</name>
<keyword evidence="8 9" id="KW-0119">Carbohydrate metabolism</keyword>
<evidence type="ECO:0000259" key="11">
    <source>
        <dbReference type="Pfam" id="PF00920"/>
    </source>
</evidence>
<keyword evidence="5 9" id="KW-0411">Iron-sulfur</keyword>
<evidence type="ECO:0000256" key="9">
    <source>
        <dbReference type="HAMAP-Rule" id="MF_02094"/>
    </source>
</evidence>
<evidence type="ECO:0000256" key="1">
    <source>
        <dbReference type="ARBA" id="ARBA00006486"/>
    </source>
</evidence>
<dbReference type="Gene3D" id="3.50.30.80">
    <property type="entry name" value="IlvD/EDD C-terminal domain-like"/>
    <property type="match status" value="1"/>
</dbReference>
<dbReference type="PROSITE" id="PS00887">
    <property type="entry name" value="ILVD_EDD_2"/>
    <property type="match status" value="1"/>
</dbReference>
<dbReference type="Pfam" id="PF00920">
    <property type="entry name" value="ILVD_EDD_N"/>
    <property type="match status" value="1"/>
</dbReference>
<dbReference type="Proteomes" id="UP000646426">
    <property type="component" value="Unassembled WGS sequence"/>
</dbReference>
<feature type="domain" description="Dihydroxy-acid/6-phosphogluconate dehydratase N-terminal" evidence="11">
    <location>
        <begin position="67"/>
        <end position="381"/>
    </location>
</feature>
<evidence type="ECO:0000256" key="4">
    <source>
        <dbReference type="ARBA" id="ARBA00023004"/>
    </source>
</evidence>
<comment type="similarity">
    <text evidence="1 9">Belongs to the IlvD/Edd family.</text>
</comment>
<comment type="caution">
    <text evidence="13">The sequence shown here is derived from an EMBL/GenBank/DDBJ whole genome shotgun (WGS) entry which is preliminary data.</text>
</comment>
<dbReference type="SUPFAM" id="SSF52016">
    <property type="entry name" value="LeuD/IlvD-like"/>
    <property type="match status" value="1"/>
</dbReference>
<dbReference type="InterPro" id="IPR037237">
    <property type="entry name" value="IlvD/EDD_N"/>
</dbReference>
<dbReference type="PANTHER" id="PTHR43661">
    <property type="entry name" value="D-XYLONATE DEHYDRATASE"/>
    <property type="match status" value="1"/>
</dbReference>
<evidence type="ECO:0000256" key="7">
    <source>
        <dbReference type="ARBA" id="ARBA00023239"/>
    </source>
</evidence>
<dbReference type="FunFam" id="3.50.30.80:FF:000001">
    <property type="entry name" value="Dihydroxy-acid dehydratase"/>
    <property type="match status" value="1"/>
</dbReference>
<feature type="domain" description="Dihydroxy-acid/6-phosphogluconate dehydratase C-terminal" evidence="12">
    <location>
        <begin position="407"/>
        <end position="599"/>
    </location>
</feature>
<dbReference type="InterPro" id="IPR042096">
    <property type="entry name" value="Dihydro-acid_dehy_C"/>
</dbReference>
<evidence type="ECO:0000256" key="5">
    <source>
        <dbReference type="ARBA" id="ARBA00023014"/>
    </source>
</evidence>
<dbReference type="InterPro" id="IPR020558">
    <property type="entry name" value="DiOHA_6PGluconate_deHydtase_CS"/>
</dbReference>
<keyword evidence="4 9" id="KW-0408">Iron</keyword>
<sequence>MSLHPVVDRVTDRIVERSRTLRTDYLERMDAARQGAPARARLSCGNLAHGFAAAGEDKLRLRGGPAPNIGIVTSYNDMLSAHQPLEPYPSLIRSAARAAGGTAQVAGGVPAMCDGVTQGRAGMELSLFSRDTIALATAVSLSHDMYDAALLLGVCDKIVPGLFIGALSFGHLPVIFVPPGPMTSGLPNKEKAAVRQRYATGQATREELLDAEAGSYHGPGVCTFYGTANSNQVLMEVMGLHMPGTSFINPGTALRDALTVAAAEQVLRITALGDDYRPMARTVDEKSIVNAMVGLAATGGSTNHAIHLVAMARAAGVLINWDDLDELSRVTPLLARIYPNGAADVNHFHAAGGVGFVIRELIDTGLLHPDIQCVHGGDLRQQTLEPYLDDLTLRWREPPAQTLDPGVLRPASDAFDQEGGLRRLQGNLGRAVAKISAVESQRRAIKAPARVFDSQDALLEAFRAGQLTDDFVAVVRGQGPKANGMPELHQLTPALGVMQDRGQRVALLTDGRMSGASGKVLAAIHVTPEALSGGAIGRVREGDIIEIDADAGTMQAHVDETEWNARTVETGDLSRYTHGMGRELFALMRAQAGDAEAGACSLFPEESARPHDAALALAAGVTA</sequence>
<dbReference type="GO" id="GO:0051539">
    <property type="term" value="F:4 iron, 4 sulfur cluster binding"/>
    <property type="evidence" value="ECO:0007669"/>
    <property type="project" value="UniProtKB-UniRule"/>
</dbReference>
<reference evidence="13" key="1">
    <citation type="journal article" date="2014" name="Int. J. Syst. Evol. Microbiol.">
        <title>Complete genome sequence of Corynebacterium casei LMG S-19264T (=DSM 44701T), isolated from a smear-ripened cheese.</title>
        <authorList>
            <consortium name="US DOE Joint Genome Institute (JGI-PGF)"/>
            <person name="Walter F."/>
            <person name="Albersmeier A."/>
            <person name="Kalinowski J."/>
            <person name="Ruckert C."/>
        </authorList>
    </citation>
    <scope>NUCLEOTIDE SEQUENCE</scope>
    <source>
        <strain evidence="13">KCTC 23077</strain>
    </source>
</reference>